<evidence type="ECO:0000256" key="1">
    <source>
        <dbReference type="SAM" id="MobiDB-lite"/>
    </source>
</evidence>
<reference evidence="2" key="1">
    <citation type="submission" date="2020-10" db="EMBL/GenBank/DDBJ databases">
        <title>Unveiling of a novel bifunctional photoreceptor, Dualchrome1, isolated from a cosmopolitan green alga.</title>
        <authorList>
            <person name="Suzuki S."/>
            <person name="Kawachi M."/>
        </authorList>
    </citation>
    <scope>NUCLEOTIDE SEQUENCE</scope>
    <source>
        <strain evidence="2">NIES 2893</strain>
    </source>
</reference>
<evidence type="ECO:0000313" key="2">
    <source>
        <dbReference type="EMBL" id="GHP04994.1"/>
    </source>
</evidence>
<gene>
    <name evidence="2" type="ORF">PPROV_000374600</name>
</gene>
<feature type="compositionally biased region" description="Gly residues" evidence="1">
    <location>
        <begin position="983"/>
        <end position="997"/>
    </location>
</feature>
<dbReference type="AlphaFoldDB" id="A0A830HD47"/>
<sequence>MPRNWSAVDLPASAETSPDVFASPAASPRGSYGCSDPTPAAPVTAATAWLHCLAYEACVQLCMDAAGDNSDTEAQMHALAFLTRACMPLRDAFGLHHVLLRKSRDANMNAAGAPPTNATTTSSSAMAMPLTSDCISIEVVRVKQKAAKLTTSTTSEAPVRDDVRESSLSLRASLAAESMARGLHIARKVGGKLLKKVYRNTFRVHLRLTSWSEDRVLRASVGAGSPVDLPLGALAATDARSNSHSGSASDPLAAALTTECLEMLVFAGSNVEAKAVPIARGRVPLSTVVASNSSPIVVSLESMAQGIEWGRSELRISKEGDRHAISRADSRSTAHDVKTAHMGSAISADAAYDALLSCALYTSHFGRTKLSLDPGWQWLVTNFGSHHGVSAVSRSLRYVRHVVLEAQSPSTACLVAISDNLAPALQCESVGNLPTPDARLLNTLKGPVGSLLALCFEAYKDLGGAIAESRSNRGGNGSCRPSDPGTTDHGAASARTMHRRGSAPTVRTDMSLSALGGAGSMAYPATPGSRGLPMVPVLRAAVRLHSLLYDPLDPSVQTTLSAQLATAARRRFTRAVTDAEQASLATECASRAAERRFRECVLLCRSLRTELALDKAIHATNCLPSSVDLPRIAAREYGVMVRATLLRLLQDHPPEKPDRNSVELMHAAGDLQNDVAASLESRGVEQQRATSRPNAHALIAPGVLGETNTAYGADPISGAVALAMGSSDVSPLDTASIFQSHVLRWVETAKMRLVSDASELDEVQAIGEVFGTSEVTTGISAAATTAAGEGLPATGEGVSSCASGCGAAPATPGMQAPIAPTQPTSEPRDALAPAKRVRVLEAAGGALLDAHDPLALRWPDRHAPLVEDALCSGVLACVTALERQRKLASQFMEDGNTGGVTRVSLYARMAHRAAHSRVARRITGGSSVTWGRGGAEAQTGDLDAGAALHLNSLLALIQLVPSWHSRVQSWSGQPAPSQQGGQSTAGGGGGGGGGGGAHTAAGSDEAASSFQAPALANICSAGSGEGFVHVASECRQHFTTAVRRVVERLFARMSLSKRAGLRNILHMPFAQNEEFGRNLQPLTRSISETRDLLASCLDRRAAAAVLRGLWDMNARELVRYVERTSANGGSGTAGLAWGVSVDGPVAAVKSLARQVRARSVGAPGLGSAGMTWLRRRRAQEALASLERVFRAAIHETLGRAARDTDARPPHHAWKASQVLQHAASAEAAMMSGAFGGGGGGGVSHMRHYPGSGGDAQLGFDVY</sequence>
<feature type="compositionally biased region" description="Low complexity" evidence="1">
    <location>
        <begin position="968"/>
        <end position="982"/>
    </location>
</feature>
<feature type="region of interest" description="Disordered" evidence="1">
    <location>
        <begin position="470"/>
        <end position="507"/>
    </location>
</feature>
<dbReference type="PANTHER" id="PTHR31110:SF2">
    <property type="entry name" value="PESTICIDAL CRYSTAL CRY8BA PROTEIN"/>
    <property type="match status" value="1"/>
</dbReference>
<organism evidence="2 3">
    <name type="scientific">Pycnococcus provasolii</name>
    <dbReference type="NCBI Taxonomy" id="41880"/>
    <lineage>
        <taxon>Eukaryota</taxon>
        <taxon>Viridiplantae</taxon>
        <taxon>Chlorophyta</taxon>
        <taxon>Pseudoscourfieldiophyceae</taxon>
        <taxon>Pseudoscourfieldiales</taxon>
        <taxon>Pycnococcaceae</taxon>
        <taxon>Pycnococcus</taxon>
    </lineage>
</organism>
<evidence type="ECO:0000313" key="3">
    <source>
        <dbReference type="Proteomes" id="UP000660262"/>
    </source>
</evidence>
<dbReference type="PANTHER" id="PTHR31110">
    <property type="entry name" value="PESTICIDAL CRYSTAL CRY8BA PROTEIN"/>
    <property type="match status" value="1"/>
</dbReference>
<dbReference type="EMBL" id="BNJQ01000009">
    <property type="protein sequence ID" value="GHP04994.1"/>
    <property type="molecule type" value="Genomic_DNA"/>
</dbReference>
<proteinExistence type="predicted"/>
<comment type="caution">
    <text evidence="2">The sequence shown here is derived from an EMBL/GenBank/DDBJ whole genome shotgun (WGS) entry which is preliminary data.</text>
</comment>
<feature type="region of interest" description="Disordered" evidence="1">
    <location>
        <begin position="968"/>
        <end position="1005"/>
    </location>
</feature>
<dbReference type="Proteomes" id="UP000660262">
    <property type="component" value="Unassembled WGS sequence"/>
</dbReference>
<accession>A0A830HD47</accession>
<keyword evidence="3" id="KW-1185">Reference proteome</keyword>
<protein>
    <submittedName>
        <fullName evidence="2">Uncharacterized protein</fullName>
    </submittedName>
</protein>
<name>A0A830HD47_9CHLO</name>
<dbReference type="OrthoDB" id="1896158at2759"/>